<sequence>MADARCPASCGELIQGWIAGGEKLVSCPIDWFSEVEIGEGSPAPDERPLSRRMLREVIRYFGYRDKDLPPLRIDCRSDIPIAKGLASSTADIAATAVAAARFLRQSLDETQLADLCLRLEPTDSTIFRALTLFDHRRGQCRVPYHWLPPLEILILESPAVLTTADFHRQVTEERLRRQAARLDHVWALFQSACRSASLRQLGQACTLSAIASDELLPKPAFSTLLRLMERHDLLGINVAHSGTVVGLLLDPRYHDAERLTAALGAEGILRSYPRQHRRRMVAGGVR</sequence>
<evidence type="ECO:0000256" key="1">
    <source>
        <dbReference type="ARBA" id="ARBA00022679"/>
    </source>
</evidence>
<evidence type="ECO:0000313" key="7">
    <source>
        <dbReference type="Proteomes" id="UP000305202"/>
    </source>
</evidence>
<feature type="domain" description="GHMP kinase N-terminal" evidence="5">
    <location>
        <begin position="53"/>
        <end position="120"/>
    </location>
</feature>
<dbReference type="Proteomes" id="UP000305202">
    <property type="component" value="Unassembled WGS sequence"/>
</dbReference>
<dbReference type="EMBL" id="SZPQ01000002">
    <property type="protein sequence ID" value="TKI08062.1"/>
    <property type="molecule type" value="Genomic_DNA"/>
</dbReference>
<evidence type="ECO:0000256" key="4">
    <source>
        <dbReference type="ARBA" id="ARBA00022840"/>
    </source>
</evidence>
<comment type="caution">
    <text evidence="6">The sequence shown here is derived from an EMBL/GenBank/DDBJ whole genome shotgun (WGS) entry which is preliminary data.</text>
</comment>
<protein>
    <submittedName>
        <fullName evidence="6">GHMP kinase</fullName>
    </submittedName>
</protein>
<keyword evidence="3 6" id="KW-0418">Kinase</keyword>
<dbReference type="Pfam" id="PF00288">
    <property type="entry name" value="GHMP_kinases_N"/>
    <property type="match status" value="1"/>
</dbReference>
<dbReference type="GO" id="GO:0016301">
    <property type="term" value="F:kinase activity"/>
    <property type="evidence" value="ECO:0007669"/>
    <property type="project" value="UniProtKB-KW"/>
</dbReference>
<dbReference type="InterPro" id="IPR012363">
    <property type="entry name" value="PduX"/>
</dbReference>
<reference evidence="6 7" key="1">
    <citation type="submission" date="2019-04" db="EMBL/GenBank/DDBJ databases">
        <authorList>
            <person name="Li M."/>
            <person name="Gao C."/>
        </authorList>
    </citation>
    <scope>NUCLEOTIDE SEQUENCE [LARGE SCALE GENOMIC DNA]</scope>
    <source>
        <strain evidence="6 7">BGMRC 2031</strain>
    </source>
</reference>
<keyword evidence="7" id="KW-1185">Reference proteome</keyword>
<gene>
    <name evidence="6" type="ORF">FCN80_02600</name>
</gene>
<dbReference type="RefSeq" id="WP_136988335.1">
    <property type="nucleotide sequence ID" value="NZ_SZPQ01000002.1"/>
</dbReference>
<dbReference type="PIRSF" id="PIRSF033887">
    <property type="entry name" value="PduX"/>
    <property type="match status" value="1"/>
</dbReference>
<keyword evidence="4" id="KW-0067">ATP-binding</keyword>
<dbReference type="InterPro" id="IPR020568">
    <property type="entry name" value="Ribosomal_Su5_D2-typ_SF"/>
</dbReference>
<dbReference type="InterPro" id="IPR014721">
    <property type="entry name" value="Ribsml_uS5_D2-typ_fold_subgr"/>
</dbReference>
<dbReference type="SUPFAM" id="SSF54211">
    <property type="entry name" value="Ribosomal protein S5 domain 2-like"/>
    <property type="match status" value="1"/>
</dbReference>
<evidence type="ECO:0000313" key="6">
    <source>
        <dbReference type="EMBL" id="TKI08062.1"/>
    </source>
</evidence>
<accession>A0ABY2SPN0</accession>
<name>A0ABY2SPN0_9HYPH</name>
<dbReference type="PANTHER" id="PTHR43527:SF1">
    <property type="entry name" value="L-THREONINE KINASE"/>
    <property type="match status" value="1"/>
</dbReference>
<dbReference type="InterPro" id="IPR006204">
    <property type="entry name" value="GHMP_kinase_N_dom"/>
</dbReference>
<dbReference type="PANTHER" id="PTHR43527">
    <property type="entry name" value="4-DIPHOSPHOCYTIDYL-2-C-METHYL-D-ERYTHRITOL KINASE, CHLOROPLASTIC"/>
    <property type="match status" value="1"/>
</dbReference>
<evidence type="ECO:0000259" key="5">
    <source>
        <dbReference type="Pfam" id="PF00288"/>
    </source>
</evidence>
<evidence type="ECO:0000256" key="3">
    <source>
        <dbReference type="ARBA" id="ARBA00022777"/>
    </source>
</evidence>
<organism evidence="6 7">
    <name type="scientific">Martelella alba</name>
    <dbReference type="NCBI Taxonomy" id="2590451"/>
    <lineage>
        <taxon>Bacteria</taxon>
        <taxon>Pseudomonadati</taxon>
        <taxon>Pseudomonadota</taxon>
        <taxon>Alphaproteobacteria</taxon>
        <taxon>Hyphomicrobiales</taxon>
        <taxon>Aurantimonadaceae</taxon>
        <taxon>Martelella</taxon>
    </lineage>
</organism>
<dbReference type="Gene3D" id="3.30.230.10">
    <property type="match status" value="1"/>
</dbReference>
<proteinExistence type="predicted"/>
<keyword evidence="1" id="KW-0808">Transferase</keyword>
<keyword evidence="2" id="KW-0547">Nucleotide-binding</keyword>
<evidence type="ECO:0000256" key="2">
    <source>
        <dbReference type="ARBA" id="ARBA00022741"/>
    </source>
</evidence>